<dbReference type="OrthoDB" id="120976at2759"/>
<keyword evidence="1" id="KW-0175">Coiled coil</keyword>
<evidence type="ECO:0000256" key="2">
    <source>
        <dbReference type="SAM" id="MobiDB-lite"/>
    </source>
</evidence>
<dbReference type="AlphaFoldDB" id="A0A915Z328"/>
<protein>
    <recommendedName>
        <fullName evidence="5">RNI-like protein</fullName>
    </recommendedName>
</protein>
<accession>A0A915Z328</accession>
<evidence type="ECO:0000256" key="1">
    <source>
        <dbReference type="SAM" id="Coils"/>
    </source>
</evidence>
<evidence type="ECO:0000313" key="4">
    <source>
        <dbReference type="Proteomes" id="UP000684084"/>
    </source>
</evidence>
<name>A0A915Z328_9GLOM</name>
<feature type="region of interest" description="Disordered" evidence="2">
    <location>
        <begin position="20"/>
        <end position="69"/>
    </location>
</feature>
<dbReference type="VEuPathDB" id="FungiDB:RhiirFUN_009928"/>
<gene>
    <name evidence="3" type="ORF">CHRIB12_LOCUS7687</name>
</gene>
<feature type="coiled-coil region" evidence="1">
    <location>
        <begin position="135"/>
        <end position="176"/>
    </location>
</feature>
<sequence>MIPIPSIPSNTPSRVHITIYQDDAPSSRKSNKRILSDEMDVTPHSRKTMRNRSPSQSRTPMNSLRISGKPRVPFYDKVNLTPYNPHKALINKSKSTSTPKTAKTVTFSDSHTTYENEVTSANKKFKNESGQVVNIDSYRRRIEQLEAELRNQIDENQKQTEEVQKYRQEIERALERAKYVALGYKNELYGPVYIDGDHNSINKLLRHLAKVVGQDVINRFREETLVDDELPALNQIIAWFEESGFLKYEVLKEFRAAKMILSLDLTYTFENVKRDNNNIFIKNNLKPIEIEPQKLNHHMQNANRLVSVFGLPNGFRYLKALKLSNMPIKDSYFNNFRGLSLNELVIDNTGIGDEALAYLVALKDNLCLLNITGNMKITDDSIFILVLFEKLMVLLLDDTSISMDGVRKFVSMTASIELSQISIPSSCRKYLNKRKEIYCVEHKQGMKVDPLEVKFMSLSEIRRQLMFHYEVNSNINIVGSKEELEELLREILKRRRDDGKAMLLTAQMDVMYEFLMMVCKIDEDYI</sequence>
<proteinExistence type="predicted"/>
<dbReference type="EMBL" id="CAGKOT010000013">
    <property type="protein sequence ID" value="CAB5359213.1"/>
    <property type="molecule type" value="Genomic_DNA"/>
</dbReference>
<evidence type="ECO:0008006" key="5">
    <source>
        <dbReference type="Google" id="ProtNLM"/>
    </source>
</evidence>
<dbReference type="InterPro" id="IPR032675">
    <property type="entry name" value="LRR_dom_sf"/>
</dbReference>
<comment type="caution">
    <text evidence="3">The sequence shown here is derived from an EMBL/GenBank/DDBJ whole genome shotgun (WGS) entry which is preliminary data.</text>
</comment>
<dbReference type="SUPFAM" id="SSF52047">
    <property type="entry name" value="RNI-like"/>
    <property type="match status" value="1"/>
</dbReference>
<reference evidence="3" key="1">
    <citation type="submission" date="2020-05" db="EMBL/GenBank/DDBJ databases">
        <authorList>
            <person name="Rincon C."/>
            <person name="Sanders R I."/>
            <person name="Robbins C."/>
            <person name="Chaturvedi A."/>
        </authorList>
    </citation>
    <scope>NUCLEOTIDE SEQUENCE</scope>
    <source>
        <strain evidence="3">CHB12</strain>
    </source>
</reference>
<evidence type="ECO:0000313" key="3">
    <source>
        <dbReference type="EMBL" id="CAB5359213.1"/>
    </source>
</evidence>
<feature type="compositionally biased region" description="Polar residues" evidence="2">
    <location>
        <begin position="51"/>
        <end position="65"/>
    </location>
</feature>
<organism evidence="3 4">
    <name type="scientific">Rhizophagus irregularis</name>
    <dbReference type="NCBI Taxonomy" id="588596"/>
    <lineage>
        <taxon>Eukaryota</taxon>
        <taxon>Fungi</taxon>
        <taxon>Fungi incertae sedis</taxon>
        <taxon>Mucoromycota</taxon>
        <taxon>Glomeromycotina</taxon>
        <taxon>Glomeromycetes</taxon>
        <taxon>Glomerales</taxon>
        <taxon>Glomeraceae</taxon>
        <taxon>Rhizophagus</taxon>
    </lineage>
</organism>
<dbReference type="Gene3D" id="3.80.10.10">
    <property type="entry name" value="Ribonuclease Inhibitor"/>
    <property type="match status" value="1"/>
</dbReference>
<dbReference type="Proteomes" id="UP000684084">
    <property type="component" value="Unassembled WGS sequence"/>
</dbReference>